<sequence length="62" mass="6621">MPHDHDHHPPADLGPAGAGQVLPDGASMLRVASTDGINTLKAHMRRAISRPWDEMLCVEGPS</sequence>
<dbReference type="EMBL" id="PZKG01000021">
    <property type="protein sequence ID" value="PTE22473.1"/>
    <property type="molecule type" value="Genomic_DNA"/>
</dbReference>
<dbReference type="Proteomes" id="UP000241010">
    <property type="component" value="Unassembled WGS sequence"/>
</dbReference>
<comment type="caution">
    <text evidence="2">The sequence shown here is derived from an EMBL/GenBank/DDBJ whole genome shotgun (WGS) entry which is preliminary data.</text>
</comment>
<accession>A0A2T4JXJ2</accession>
<dbReference type="AlphaFoldDB" id="A0A2T4JXJ2"/>
<name>A0A2T4JXJ2_9RHOB</name>
<gene>
    <name evidence="2" type="ORF">C5F48_06840</name>
</gene>
<evidence type="ECO:0000256" key="1">
    <source>
        <dbReference type="SAM" id="MobiDB-lite"/>
    </source>
</evidence>
<organism evidence="2 3">
    <name type="scientific">Cereibacter changlensis JA139</name>
    <dbReference type="NCBI Taxonomy" id="1188249"/>
    <lineage>
        <taxon>Bacteria</taxon>
        <taxon>Pseudomonadati</taxon>
        <taxon>Pseudomonadota</taxon>
        <taxon>Alphaproteobacteria</taxon>
        <taxon>Rhodobacterales</taxon>
        <taxon>Paracoccaceae</taxon>
        <taxon>Cereibacter</taxon>
    </lineage>
</organism>
<keyword evidence="3" id="KW-1185">Reference proteome</keyword>
<feature type="region of interest" description="Disordered" evidence="1">
    <location>
        <begin position="1"/>
        <end position="22"/>
    </location>
</feature>
<reference evidence="2 3" key="1">
    <citation type="submission" date="2018-03" db="EMBL/GenBank/DDBJ databases">
        <title>Cereibacter changlensis.</title>
        <authorList>
            <person name="Meyer T.E."/>
            <person name="Miller S."/>
            <person name="Lodha T."/>
            <person name="Gandham S."/>
            <person name="Chintalapati S."/>
            <person name="Chintalapati V.R."/>
        </authorList>
    </citation>
    <scope>NUCLEOTIDE SEQUENCE [LARGE SCALE GENOMIC DNA]</scope>
    <source>
        <strain evidence="2 3">JA139</strain>
    </source>
</reference>
<feature type="compositionally biased region" description="Basic and acidic residues" evidence="1">
    <location>
        <begin position="1"/>
        <end position="10"/>
    </location>
</feature>
<evidence type="ECO:0000313" key="2">
    <source>
        <dbReference type="EMBL" id="PTE22473.1"/>
    </source>
</evidence>
<proteinExistence type="predicted"/>
<protein>
    <submittedName>
        <fullName evidence="2">Uncharacterized protein</fullName>
    </submittedName>
</protein>
<evidence type="ECO:0000313" key="3">
    <source>
        <dbReference type="Proteomes" id="UP000241010"/>
    </source>
</evidence>